<feature type="domain" description="Amidohydrolase-related" evidence="1">
    <location>
        <begin position="61"/>
        <end position="413"/>
    </location>
</feature>
<dbReference type="InterPro" id="IPR032466">
    <property type="entry name" value="Metal_Hydrolase"/>
</dbReference>
<dbReference type="PANTHER" id="PTHR43135:SF3">
    <property type="entry name" value="ALPHA-D-RIBOSE 1-METHYLPHOSPHONATE 5-TRIPHOSPHATE DIPHOSPHATASE"/>
    <property type="match status" value="1"/>
</dbReference>
<dbReference type="InterPro" id="IPR051781">
    <property type="entry name" value="Metallo-dep_Hydrolase"/>
</dbReference>
<dbReference type="InterPro" id="IPR011059">
    <property type="entry name" value="Metal-dep_hydrolase_composite"/>
</dbReference>
<dbReference type="InterPro" id="IPR057744">
    <property type="entry name" value="OTAase-like"/>
</dbReference>
<name>A0ABU9CF65_9BURK</name>
<dbReference type="EMBL" id="JBBUTH010000004">
    <property type="protein sequence ID" value="MEK8050529.1"/>
    <property type="molecule type" value="Genomic_DNA"/>
</dbReference>
<comment type="caution">
    <text evidence="2">The sequence shown here is derived from an EMBL/GenBank/DDBJ whole genome shotgun (WGS) entry which is preliminary data.</text>
</comment>
<dbReference type="SUPFAM" id="SSF51556">
    <property type="entry name" value="Metallo-dependent hydrolases"/>
    <property type="match status" value="1"/>
</dbReference>
<dbReference type="SUPFAM" id="SSF51338">
    <property type="entry name" value="Composite domain of metallo-dependent hydrolases"/>
    <property type="match status" value="2"/>
</dbReference>
<dbReference type="PANTHER" id="PTHR43135">
    <property type="entry name" value="ALPHA-D-RIBOSE 1-METHYLPHOSPHONATE 5-TRIPHOSPHATE DIPHOSPHATASE"/>
    <property type="match status" value="1"/>
</dbReference>
<dbReference type="Pfam" id="PF01979">
    <property type="entry name" value="Amidohydro_1"/>
    <property type="match status" value="1"/>
</dbReference>
<dbReference type="Proteomes" id="UP001365405">
    <property type="component" value="Unassembled WGS sequence"/>
</dbReference>
<keyword evidence="3" id="KW-1185">Reference proteome</keyword>
<protein>
    <submittedName>
        <fullName evidence="2">Amidohydrolase family protein</fullName>
    </submittedName>
</protein>
<evidence type="ECO:0000313" key="2">
    <source>
        <dbReference type="EMBL" id="MEK8050529.1"/>
    </source>
</evidence>
<evidence type="ECO:0000313" key="3">
    <source>
        <dbReference type="Proteomes" id="UP001365405"/>
    </source>
</evidence>
<reference evidence="2 3" key="1">
    <citation type="submission" date="2024-04" db="EMBL/GenBank/DDBJ databases">
        <title>Novel species of the genus Ideonella isolated from streams.</title>
        <authorList>
            <person name="Lu H."/>
        </authorList>
    </citation>
    <scope>NUCLEOTIDE SEQUENCE [LARGE SCALE GENOMIC DNA]</scope>
    <source>
        <strain evidence="2 3">DXS22W</strain>
    </source>
</reference>
<proteinExistence type="predicted"/>
<organism evidence="2 3">
    <name type="scientific">Pseudaquabacterium inlustre</name>
    <dbReference type="NCBI Taxonomy" id="2984192"/>
    <lineage>
        <taxon>Bacteria</taxon>
        <taxon>Pseudomonadati</taxon>
        <taxon>Pseudomonadota</taxon>
        <taxon>Betaproteobacteria</taxon>
        <taxon>Burkholderiales</taxon>
        <taxon>Sphaerotilaceae</taxon>
        <taxon>Pseudaquabacterium</taxon>
    </lineage>
</organism>
<sequence>MSTRQVISNVRPFDSVRGTLGPLSTLVIDGDRIAAVLPHAPSGPPAVDDAAQRIDGGGRVALPGLIDAHVHVTAAHHDLTLLGLQPPSLVAAESGAIMRGMLHRGFTTVRDAAGADAGLQTAQAKGLFEGPRLLIAGFPICQTGGHADMRPRAVRQRDWFCTCAGLGLLGAIADGVGEVRRAVREQVRTGANQIKIMAGGGISSPADPLEGTQFSLDELRAACEEAEAANLYAMAHAYSPRAITRAVDSGVRSIEHGNLLDEASARVMKQRGAYLVPTLATYAALADEGVRLGWTGEMLDKLARVKGRGLEAVRIAMAEGVPVVFGTDLLGHMQVRQSEEFTIRSAVQTPVQILQSATIEAARLMRLEGQIGELVPGAWADVLLVDGDPTQEVAMLAAPDTGIRLLMQAGRVVRDGLTSST</sequence>
<dbReference type="Gene3D" id="2.30.40.10">
    <property type="entry name" value="Urease, subunit C, domain 1"/>
    <property type="match status" value="1"/>
</dbReference>
<gene>
    <name evidence="2" type="ORF">AACH10_09790</name>
</gene>
<dbReference type="InterPro" id="IPR006680">
    <property type="entry name" value="Amidohydro-rel"/>
</dbReference>
<accession>A0ABU9CF65</accession>
<evidence type="ECO:0000259" key="1">
    <source>
        <dbReference type="Pfam" id="PF01979"/>
    </source>
</evidence>
<dbReference type="RefSeq" id="WP_341410203.1">
    <property type="nucleotide sequence ID" value="NZ_JBBUTH010000004.1"/>
</dbReference>
<dbReference type="CDD" id="cd01299">
    <property type="entry name" value="Met_dep_hydrolase_A"/>
    <property type="match status" value="1"/>
</dbReference>
<dbReference type="Gene3D" id="3.20.20.140">
    <property type="entry name" value="Metal-dependent hydrolases"/>
    <property type="match status" value="1"/>
</dbReference>